<evidence type="ECO:0000256" key="2">
    <source>
        <dbReference type="ARBA" id="ARBA00004201"/>
    </source>
</evidence>
<dbReference type="InParanoid" id="G3AJK7"/>
<evidence type="ECO:0000259" key="12">
    <source>
        <dbReference type="PROSITE" id="PS51462"/>
    </source>
</evidence>
<dbReference type="InterPro" id="IPR007722">
    <property type="entry name" value="DCP2_BoxA"/>
</dbReference>
<dbReference type="GO" id="GO:0000932">
    <property type="term" value="C:P-body"/>
    <property type="evidence" value="ECO:0007669"/>
    <property type="project" value="UniProtKB-SubCell"/>
</dbReference>
<evidence type="ECO:0000256" key="4">
    <source>
        <dbReference type="ARBA" id="ARBA00022490"/>
    </source>
</evidence>
<gene>
    <name evidence="13" type="ORF">SPAPADRAFT_49006</name>
</gene>
<keyword evidence="7" id="KW-0378">Hydrolase</keyword>
<evidence type="ECO:0000256" key="11">
    <source>
        <dbReference type="SAM" id="MobiDB-lite"/>
    </source>
</evidence>
<dbReference type="eggNOG" id="KOG2937">
    <property type="taxonomic scope" value="Eukaryota"/>
</dbReference>
<dbReference type="SMART" id="SM01125">
    <property type="entry name" value="DCP2"/>
    <property type="match status" value="1"/>
</dbReference>
<dbReference type="GO" id="GO:0030145">
    <property type="term" value="F:manganese ion binding"/>
    <property type="evidence" value="ECO:0007669"/>
    <property type="project" value="InterPro"/>
</dbReference>
<keyword evidence="9" id="KW-0866">Nonsense-mediated mRNA decay</keyword>
<keyword evidence="14" id="KW-1185">Reference proteome</keyword>
<dbReference type="OrthoDB" id="18996at2759"/>
<dbReference type="GO" id="GO:0006397">
    <property type="term" value="P:mRNA processing"/>
    <property type="evidence" value="ECO:0007669"/>
    <property type="project" value="UniProtKB-KW"/>
</dbReference>
<dbReference type="GO" id="GO:0003723">
    <property type="term" value="F:RNA binding"/>
    <property type="evidence" value="ECO:0007669"/>
    <property type="project" value="UniProtKB-KW"/>
</dbReference>
<feature type="compositionally biased region" description="Low complexity" evidence="11">
    <location>
        <begin position="698"/>
        <end position="709"/>
    </location>
</feature>
<dbReference type="GeneID" id="18871295"/>
<dbReference type="RefSeq" id="XP_007373494.1">
    <property type="nucleotide sequence ID" value="XM_007373432.1"/>
</dbReference>
<organism evidence="14">
    <name type="scientific">Spathaspora passalidarum (strain NRRL Y-27907 / 11-Y1)</name>
    <dbReference type="NCBI Taxonomy" id="619300"/>
    <lineage>
        <taxon>Eukaryota</taxon>
        <taxon>Fungi</taxon>
        <taxon>Dikarya</taxon>
        <taxon>Ascomycota</taxon>
        <taxon>Saccharomycotina</taxon>
        <taxon>Pichiomycetes</taxon>
        <taxon>Debaryomycetaceae</taxon>
        <taxon>Spathaspora</taxon>
    </lineage>
</organism>
<dbReference type="CDD" id="cd03672">
    <property type="entry name" value="NUDIX_Dcp2p_Nudt20"/>
    <property type="match status" value="1"/>
</dbReference>
<dbReference type="Gene3D" id="3.90.79.10">
    <property type="entry name" value="Nucleoside Triphosphate Pyrophosphohydrolase"/>
    <property type="match status" value="1"/>
</dbReference>
<dbReference type="InterPro" id="IPR020084">
    <property type="entry name" value="NUDIX_hydrolase_CS"/>
</dbReference>
<dbReference type="PANTHER" id="PTHR23114:SF17">
    <property type="entry name" value="M7GPPPN-MRNA HYDROLASE"/>
    <property type="match status" value="1"/>
</dbReference>
<dbReference type="PROSITE" id="PS51462">
    <property type="entry name" value="NUDIX"/>
    <property type="match status" value="1"/>
</dbReference>
<dbReference type="HOGENOM" id="CLU_014214_0_0_1"/>
<comment type="cofactor">
    <cofactor evidence="1">
        <name>Mn(2+)</name>
        <dbReference type="ChEBI" id="CHEBI:29035"/>
    </cofactor>
</comment>
<keyword evidence="10" id="KW-0464">Manganese</keyword>
<evidence type="ECO:0000256" key="10">
    <source>
        <dbReference type="ARBA" id="ARBA00023211"/>
    </source>
</evidence>
<feature type="domain" description="Nudix hydrolase" evidence="12">
    <location>
        <begin position="99"/>
        <end position="225"/>
    </location>
</feature>
<name>G3AJK7_SPAPN</name>
<dbReference type="Pfam" id="PF05026">
    <property type="entry name" value="DCP2"/>
    <property type="match status" value="1"/>
</dbReference>
<keyword evidence="8" id="KW-0694">RNA-binding</keyword>
<dbReference type="KEGG" id="spaa:SPAPADRAFT_49006"/>
<keyword evidence="5" id="KW-0507">mRNA processing</keyword>
<dbReference type="InterPro" id="IPR000086">
    <property type="entry name" value="NUDIX_hydrolase_dom"/>
</dbReference>
<dbReference type="FunCoup" id="G3AJK7">
    <property type="interactions" value="323"/>
</dbReference>
<feature type="region of interest" description="Disordered" evidence="11">
    <location>
        <begin position="545"/>
        <end position="568"/>
    </location>
</feature>
<protein>
    <recommendedName>
        <fullName evidence="12">Nudix hydrolase domain-containing protein</fullName>
    </recommendedName>
</protein>
<evidence type="ECO:0000256" key="9">
    <source>
        <dbReference type="ARBA" id="ARBA00023161"/>
    </source>
</evidence>
<dbReference type="SUPFAM" id="SSF55811">
    <property type="entry name" value="Nudix"/>
    <property type="match status" value="1"/>
</dbReference>
<dbReference type="InterPro" id="IPR015797">
    <property type="entry name" value="NUDIX_hydrolase-like_dom_sf"/>
</dbReference>
<evidence type="ECO:0000256" key="1">
    <source>
        <dbReference type="ARBA" id="ARBA00001936"/>
    </source>
</evidence>
<dbReference type="Gene3D" id="1.10.10.1050">
    <property type="entry name" value="Dcp2, box A domain"/>
    <property type="match status" value="1"/>
</dbReference>
<dbReference type="OMA" id="PLIWKWG"/>
<evidence type="ECO:0000313" key="13">
    <source>
        <dbReference type="EMBL" id="EGW33910.1"/>
    </source>
</evidence>
<proteinExistence type="inferred from homology"/>
<dbReference type="SUPFAM" id="SSF140586">
    <property type="entry name" value="Dcp2 domain-like"/>
    <property type="match status" value="1"/>
</dbReference>
<feature type="region of interest" description="Disordered" evidence="11">
    <location>
        <begin position="681"/>
        <end position="729"/>
    </location>
</feature>
<feature type="region of interest" description="Disordered" evidence="11">
    <location>
        <begin position="417"/>
        <end position="455"/>
    </location>
</feature>
<comment type="subcellular location">
    <subcellularLocation>
        <location evidence="2">Cytoplasm</location>
        <location evidence="2">P-body</location>
    </subcellularLocation>
</comment>
<evidence type="ECO:0000256" key="6">
    <source>
        <dbReference type="ARBA" id="ARBA00022723"/>
    </source>
</evidence>
<dbReference type="AlphaFoldDB" id="G3AJK7"/>
<comment type="similarity">
    <text evidence="3">Belongs to the Nudix hydrolase family. DCP2 subfamily.</text>
</comment>
<feature type="region of interest" description="Disordered" evidence="11">
    <location>
        <begin position="464"/>
        <end position="483"/>
    </location>
</feature>
<keyword evidence="4" id="KW-0963">Cytoplasm</keyword>
<reference evidence="13 14" key="1">
    <citation type="journal article" date="2011" name="Proc. Natl. Acad. Sci. U.S.A.">
        <title>Comparative genomics of xylose-fermenting fungi for enhanced biofuel production.</title>
        <authorList>
            <person name="Wohlbach D.J."/>
            <person name="Kuo A."/>
            <person name="Sato T.K."/>
            <person name="Potts K.M."/>
            <person name="Salamov A.A."/>
            <person name="LaButti K.M."/>
            <person name="Sun H."/>
            <person name="Clum A."/>
            <person name="Pangilinan J.L."/>
            <person name="Lindquist E.A."/>
            <person name="Lucas S."/>
            <person name="Lapidus A."/>
            <person name="Jin M."/>
            <person name="Gunawan C."/>
            <person name="Balan V."/>
            <person name="Dale B.E."/>
            <person name="Jeffries T.W."/>
            <person name="Zinkel R."/>
            <person name="Barry K.W."/>
            <person name="Grigoriev I.V."/>
            <person name="Gasch A.P."/>
        </authorList>
    </citation>
    <scope>NUCLEOTIDE SEQUENCE [LARGE SCALE GENOMIC DNA]</scope>
    <source>
        <strain evidence="14">NRRL Y-27907 / 11-Y1</strain>
    </source>
</reference>
<evidence type="ECO:0000256" key="8">
    <source>
        <dbReference type="ARBA" id="ARBA00022884"/>
    </source>
</evidence>
<dbReference type="Pfam" id="PF00293">
    <property type="entry name" value="NUDIX"/>
    <property type="match status" value="1"/>
</dbReference>
<accession>G3AJK7</accession>
<feature type="compositionally biased region" description="Polar residues" evidence="11">
    <location>
        <begin position="548"/>
        <end position="567"/>
    </location>
</feature>
<dbReference type="PROSITE" id="PS00893">
    <property type="entry name" value="NUDIX_BOX"/>
    <property type="match status" value="1"/>
</dbReference>
<dbReference type="PANTHER" id="PTHR23114">
    <property type="entry name" value="M7GPPPN-MRNA HYDROLASE"/>
    <property type="match status" value="1"/>
</dbReference>
<evidence type="ECO:0000256" key="7">
    <source>
        <dbReference type="ARBA" id="ARBA00022801"/>
    </source>
</evidence>
<evidence type="ECO:0000313" key="14">
    <source>
        <dbReference type="Proteomes" id="UP000000709"/>
    </source>
</evidence>
<dbReference type="InterPro" id="IPR044099">
    <property type="entry name" value="Dcp2_NUDIX"/>
</dbReference>
<sequence length="745" mass="82790">MSIQLRDGLADQPLDRVLEDLLVRFVVNVPQEDLSSIERIFFQVEEAQWFYSDFIRQMNPSLPAMKMKLFSGHILEKCPLIWKWGDPENALSRFGKYKSTIPVRGVALLNHDLTKVVLVKGTESNAWSFPRGKISKGESDIECAIREVEEETGFNCRDLINENDFIERTIRGKNYKIYLVKNVDESTNFSPATRFEISKIQWHDIKSLQKNCNKNPNNYFIVGTVFKPMLRWINKNKTDVTEEELMMKAEIKLKRLLGLDKDIDAGRKLMDMVKASSTTATAANSISTNNVSTPQPVVPVPIHQQVPMFGPPIPPPFPIYNSIPLPSPYPMGMTPVPPHQLPPPTQERNYLTPNPQTLVKPTIKSGSANSKELLSLLTKKADKVQIKPEDEPKSNPTENENVKQALLDVLHKEPKSFLNIQPKPSNEIEESLQKKPTQPGKITLLKRDGTHSKNKKSMELMSMLGGKPKNETQPPEPVTSPGKELLSILNKSKSPEQAPAGHVKPSAGAELLGLLNKSKTPEHPPSNQVIKPSAGAELLGLLNKKSPTEPQSLDLSNQAQPRKSVTSPGAELLGILNKNKSPISPTLEQTLDFSNQAELAQLTKQATRTSNFEDFEDFEDGYDFDPDHHQPGGFRNFDIASDEEDVDHLIDPITTESHGFFPSPKAPTKIRILKREDPAPAGFSLNGAKPDSSAGTNAEGQGLLALLKGGKQEHPNPAPISLSTTQIKSDAHKRSADFLKDLLKR</sequence>
<dbReference type="Proteomes" id="UP000000709">
    <property type="component" value="Unassembled WGS sequence"/>
</dbReference>
<dbReference type="GO" id="GO:0140933">
    <property type="term" value="F:5'-(N(7)-methylguanosine 5'-triphospho)-[mRNA] hydrolase activity"/>
    <property type="evidence" value="ECO:0007669"/>
    <property type="project" value="InterPro"/>
</dbReference>
<evidence type="ECO:0000256" key="3">
    <source>
        <dbReference type="ARBA" id="ARBA00005279"/>
    </source>
</evidence>
<dbReference type="GO" id="GO:0000184">
    <property type="term" value="P:nuclear-transcribed mRNA catabolic process, nonsense-mediated decay"/>
    <property type="evidence" value="ECO:0007669"/>
    <property type="project" value="UniProtKB-KW"/>
</dbReference>
<dbReference type="STRING" id="619300.G3AJK7"/>
<dbReference type="EMBL" id="GL996500">
    <property type="protein sequence ID" value="EGW33910.1"/>
    <property type="molecule type" value="Genomic_DNA"/>
</dbReference>
<dbReference type="InterPro" id="IPR036189">
    <property type="entry name" value="DCP2_BoxA_sf"/>
</dbReference>
<keyword evidence="6" id="KW-0479">Metal-binding</keyword>
<dbReference type="FunFam" id="3.90.79.10:FF:000045">
    <property type="entry name" value="mRNA-decapping enzyme 2"/>
    <property type="match status" value="1"/>
</dbReference>
<evidence type="ECO:0000256" key="5">
    <source>
        <dbReference type="ARBA" id="ARBA00022664"/>
    </source>
</evidence>
<dbReference type="GO" id="GO:0000290">
    <property type="term" value="P:deadenylation-dependent decapping of nuclear-transcribed mRNA"/>
    <property type="evidence" value="ECO:0007669"/>
    <property type="project" value="InterPro"/>
</dbReference>